<dbReference type="EMBL" id="PVWG01000028">
    <property type="protein sequence ID" value="PSB17427.1"/>
    <property type="molecule type" value="Genomic_DNA"/>
</dbReference>
<evidence type="ECO:0000313" key="3">
    <source>
        <dbReference type="Proteomes" id="UP000238634"/>
    </source>
</evidence>
<accession>A0A2T1DAD8</accession>
<gene>
    <name evidence="2" type="ORF">C7B65_18545</name>
</gene>
<organism evidence="2 3">
    <name type="scientific">Phormidesmis priestleyi ULC007</name>
    <dbReference type="NCBI Taxonomy" id="1920490"/>
    <lineage>
        <taxon>Bacteria</taxon>
        <taxon>Bacillati</taxon>
        <taxon>Cyanobacteriota</taxon>
        <taxon>Cyanophyceae</taxon>
        <taxon>Leptolyngbyales</taxon>
        <taxon>Leptolyngbyaceae</taxon>
        <taxon>Phormidesmis</taxon>
    </lineage>
</organism>
<dbReference type="OrthoDB" id="574126at2"/>
<evidence type="ECO:0000313" key="2">
    <source>
        <dbReference type="EMBL" id="PSB17427.1"/>
    </source>
</evidence>
<proteinExistence type="predicted"/>
<feature type="region of interest" description="Disordered" evidence="1">
    <location>
        <begin position="57"/>
        <end position="89"/>
    </location>
</feature>
<dbReference type="STRING" id="1920490.GCA_001895925_01829"/>
<protein>
    <submittedName>
        <fullName evidence="2">Uncharacterized protein</fullName>
    </submittedName>
</protein>
<sequence length="89" mass="9945">MNLANHPDTTDLAIAQSQALQAQLIEISPQLSIEHLQTLTDFAAYLLDKASHEATQELSTDPNLLTKLKQAQSTPTSQFKNWRELRSDV</sequence>
<name>A0A2T1DAD8_9CYAN</name>
<comment type="caution">
    <text evidence="2">The sequence shown here is derived from an EMBL/GenBank/DDBJ whole genome shotgun (WGS) entry which is preliminary data.</text>
</comment>
<dbReference type="AlphaFoldDB" id="A0A2T1DAD8"/>
<reference evidence="2 3" key="2">
    <citation type="submission" date="2018-03" db="EMBL/GenBank/DDBJ databases">
        <title>The ancient ancestry and fast evolution of plastids.</title>
        <authorList>
            <person name="Moore K.R."/>
            <person name="Magnabosco C."/>
            <person name="Momper L."/>
            <person name="Gold D.A."/>
            <person name="Bosak T."/>
            <person name="Fournier G.P."/>
        </authorList>
    </citation>
    <scope>NUCLEOTIDE SEQUENCE [LARGE SCALE GENOMIC DNA]</scope>
    <source>
        <strain evidence="2 3">ULC007</strain>
    </source>
</reference>
<dbReference type="Proteomes" id="UP000238634">
    <property type="component" value="Unassembled WGS sequence"/>
</dbReference>
<evidence type="ECO:0000256" key="1">
    <source>
        <dbReference type="SAM" id="MobiDB-lite"/>
    </source>
</evidence>
<dbReference type="RefSeq" id="WP_073074251.1">
    <property type="nucleotide sequence ID" value="NZ_MPPI01000032.1"/>
</dbReference>
<keyword evidence="3" id="KW-1185">Reference proteome</keyword>
<reference evidence="2 3" key="1">
    <citation type="submission" date="2018-02" db="EMBL/GenBank/DDBJ databases">
        <authorList>
            <person name="Cohen D.B."/>
            <person name="Kent A.D."/>
        </authorList>
    </citation>
    <scope>NUCLEOTIDE SEQUENCE [LARGE SCALE GENOMIC DNA]</scope>
    <source>
        <strain evidence="2 3">ULC007</strain>
    </source>
</reference>
<feature type="compositionally biased region" description="Polar residues" evidence="1">
    <location>
        <begin position="57"/>
        <end position="80"/>
    </location>
</feature>